<evidence type="ECO:0000313" key="3">
    <source>
        <dbReference type="Proteomes" id="UP001648503"/>
    </source>
</evidence>
<evidence type="ECO:0000256" key="1">
    <source>
        <dbReference type="SAM" id="SignalP"/>
    </source>
</evidence>
<dbReference type="EMBL" id="JAFCIX010000565">
    <property type="protein sequence ID" value="KAH6587354.1"/>
    <property type="molecule type" value="Genomic_DNA"/>
</dbReference>
<reference evidence="2 3" key="1">
    <citation type="submission" date="2021-02" db="EMBL/GenBank/DDBJ databases">
        <title>Variation within the Batrachochytrium salamandrivorans European outbreak.</title>
        <authorList>
            <person name="Kelly M."/>
            <person name="Pasmans F."/>
            <person name="Shea T.P."/>
            <person name="Munoz J.F."/>
            <person name="Carranza S."/>
            <person name="Cuomo C.A."/>
            <person name="Martel A."/>
        </authorList>
    </citation>
    <scope>NUCLEOTIDE SEQUENCE [LARGE SCALE GENOMIC DNA]</scope>
    <source>
        <strain evidence="2 3">AMFP18/2</strain>
    </source>
</reference>
<evidence type="ECO:0000313" key="2">
    <source>
        <dbReference type="EMBL" id="KAH6587354.1"/>
    </source>
</evidence>
<keyword evidence="3" id="KW-1185">Reference proteome</keyword>
<dbReference type="Proteomes" id="UP001648503">
    <property type="component" value="Unassembled WGS sequence"/>
</dbReference>
<name>A0ABQ8EYK5_9FUNG</name>
<feature type="chain" id="PRO_5047087863" evidence="1">
    <location>
        <begin position="19"/>
        <end position="352"/>
    </location>
</feature>
<protein>
    <submittedName>
        <fullName evidence="2">Uncharacterized protein</fullName>
    </submittedName>
</protein>
<feature type="signal peptide" evidence="1">
    <location>
        <begin position="1"/>
        <end position="18"/>
    </location>
</feature>
<keyword evidence="1" id="KW-0732">Signal</keyword>
<comment type="caution">
    <text evidence="2">The sequence shown here is derived from an EMBL/GenBank/DDBJ whole genome shotgun (WGS) entry which is preliminary data.</text>
</comment>
<organism evidence="2 3">
    <name type="scientific">Batrachochytrium salamandrivorans</name>
    <dbReference type="NCBI Taxonomy" id="1357716"/>
    <lineage>
        <taxon>Eukaryota</taxon>
        <taxon>Fungi</taxon>
        <taxon>Fungi incertae sedis</taxon>
        <taxon>Chytridiomycota</taxon>
        <taxon>Chytridiomycota incertae sedis</taxon>
        <taxon>Chytridiomycetes</taxon>
        <taxon>Rhizophydiales</taxon>
        <taxon>Rhizophydiales incertae sedis</taxon>
        <taxon>Batrachochytrium</taxon>
    </lineage>
</organism>
<dbReference type="Gene3D" id="1.20.120.20">
    <property type="entry name" value="Apolipoprotein"/>
    <property type="match status" value="1"/>
</dbReference>
<accession>A0ABQ8EYK5</accession>
<gene>
    <name evidence="2" type="ORF">BASA50_001283</name>
</gene>
<sequence>MRLSSFAMVSLLAITISAQPPHNPDTDAMDQFQDSGTQMLEDFLDATTQNSQQSLGATSQDLEQSLGATSQDLEQSLGATSQDLEQALSATSQDLEQYLDAATQDIREFQGISAQEVDEVLDATTQSAQQSNQDKVLAEMDRLTKAHNAQIHYLSQIDSYINIEKQRDKEVRDIIDRTAIKLQETSISSDERLGLQQTIYDLKMVADQLTTVYKGQTWPYEDAMTKRRDANAALQLLNDNQKIIAAYNSQHGIQVELSPNTYYNMGILAAQYDKVLKDIETLLAEQKTIDNLVLSSNDDALKAKSAQLENEIHDLRSYSKIAREILWEHKYNLPLGTWISESLNSYLWNAKI</sequence>
<proteinExistence type="predicted"/>